<dbReference type="InParanoid" id="A0A1E7F5T4"/>
<dbReference type="OrthoDB" id="41419at2759"/>
<dbReference type="EMBL" id="KV784361">
    <property type="protein sequence ID" value="OEU13548.1"/>
    <property type="molecule type" value="Genomic_DNA"/>
</dbReference>
<evidence type="ECO:0000313" key="3">
    <source>
        <dbReference type="Proteomes" id="UP000095751"/>
    </source>
</evidence>
<dbReference type="PANTHER" id="PTHR36776">
    <property type="entry name" value="EXPRESSED PROTEIN"/>
    <property type="match status" value="1"/>
</dbReference>
<feature type="region of interest" description="Disordered" evidence="1">
    <location>
        <begin position="1"/>
        <end position="24"/>
    </location>
</feature>
<name>A0A1E7F5T4_9STRA</name>
<keyword evidence="3" id="KW-1185">Reference proteome</keyword>
<evidence type="ECO:0000313" key="2">
    <source>
        <dbReference type="EMBL" id="OEU13548.1"/>
    </source>
</evidence>
<evidence type="ECO:0000256" key="1">
    <source>
        <dbReference type="SAM" id="MobiDB-lite"/>
    </source>
</evidence>
<sequence length="127" mass="14155">MFSDASSSGSAGVQSIDLAGGKMNDNHDEEGQLMANSVIAWLDSEWIPQEVHVQMANSAKKSYIDCRESNTSDVMDIMMQISNDLDENWAKYNDDAFINAWDIGNYCSDYLIKKSGYEGCECSPEIF</sequence>
<feature type="compositionally biased region" description="Polar residues" evidence="1">
    <location>
        <begin position="1"/>
        <end position="13"/>
    </location>
</feature>
<gene>
    <name evidence="2" type="ORF">FRACYDRAFT_188917</name>
</gene>
<organism evidence="2 3">
    <name type="scientific">Fragilariopsis cylindrus CCMP1102</name>
    <dbReference type="NCBI Taxonomy" id="635003"/>
    <lineage>
        <taxon>Eukaryota</taxon>
        <taxon>Sar</taxon>
        <taxon>Stramenopiles</taxon>
        <taxon>Ochrophyta</taxon>
        <taxon>Bacillariophyta</taxon>
        <taxon>Bacillariophyceae</taxon>
        <taxon>Bacillariophycidae</taxon>
        <taxon>Bacillariales</taxon>
        <taxon>Bacillariaceae</taxon>
        <taxon>Fragilariopsis</taxon>
    </lineage>
</organism>
<dbReference type="PANTHER" id="PTHR36776:SF1">
    <property type="entry name" value="EXPRESSED PROTEIN"/>
    <property type="match status" value="1"/>
</dbReference>
<proteinExistence type="predicted"/>
<dbReference type="AlphaFoldDB" id="A0A1E7F5T4"/>
<dbReference type="Proteomes" id="UP000095751">
    <property type="component" value="Unassembled WGS sequence"/>
</dbReference>
<protein>
    <submittedName>
        <fullName evidence="2">Uncharacterized protein</fullName>
    </submittedName>
</protein>
<accession>A0A1E7F5T4</accession>
<dbReference type="KEGG" id="fcy:FRACYDRAFT_188917"/>
<reference evidence="2 3" key="1">
    <citation type="submission" date="2016-09" db="EMBL/GenBank/DDBJ databases">
        <title>Extensive genetic diversity and differential bi-allelic expression allows diatom success in the polar Southern Ocean.</title>
        <authorList>
            <consortium name="DOE Joint Genome Institute"/>
            <person name="Mock T."/>
            <person name="Otillar R.P."/>
            <person name="Strauss J."/>
            <person name="Dupont C."/>
            <person name="Frickenhaus S."/>
            <person name="Maumus F."/>
            <person name="Mcmullan M."/>
            <person name="Sanges R."/>
            <person name="Schmutz J."/>
            <person name="Toseland A."/>
            <person name="Valas R."/>
            <person name="Veluchamy A."/>
            <person name="Ward B.J."/>
            <person name="Allen A."/>
            <person name="Barry K."/>
            <person name="Falciatore A."/>
            <person name="Ferrante M."/>
            <person name="Fortunato A.E."/>
            <person name="Gloeckner G."/>
            <person name="Gruber A."/>
            <person name="Hipkin R."/>
            <person name="Janech M."/>
            <person name="Kroth P."/>
            <person name="Leese F."/>
            <person name="Lindquist E."/>
            <person name="Lyon B.R."/>
            <person name="Martin J."/>
            <person name="Mayer C."/>
            <person name="Parker M."/>
            <person name="Quesneville H."/>
            <person name="Raymond J."/>
            <person name="Uhlig C."/>
            <person name="Valentin K.U."/>
            <person name="Worden A.Z."/>
            <person name="Armbrust E.V."/>
            <person name="Bowler C."/>
            <person name="Green B."/>
            <person name="Moulton V."/>
            <person name="Van Oosterhout C."/>
            <person name="Grigoriev I."/>
        </authorList>
    </citation>
    <scope>NUCLEOTIDE SEQUENCE [LARGE SCALE GENOMIC DNA]</scope>
    <source>
        <strain evidence="2 3">CCMP1102</strain>
    </source>
</reference>